<dbReference type="InterPro" id="IPR036111">
    <property type="entry name" value="Mal/L-sulfo/L-lacto_DH-like_sf"/>
</dbReference>
<accession>A0ABS4TTA7</accession>
<dbReference type="InterPro" id="IPR043143">
    <property type="entry name" value="Mal/L-sulf/L-lact_DH-like_NADP"/>
</dbReference>
<dbReference type="PANTHER" id="PTHR11091:SF0">
    <property type="entry name" value="MALATE DEHYDROGENASE"/>
    <property type="match status" value="1"/>
</dbReference>
<dbReference type="Proteomes" id="UP001519332">
    <property type="component" value="Unassembled WGS sequence"/>
</dbReference>
<gene>
    <name evidence="3" type="ORF">JOF56_007546</name>
</gene>
<proteinExistence type="inferred from homology"/>
<protein>
    <submittedName>
        <fullName evidence="3">LDH2 family malate/lactate/ureidoglycolate dehydrogenase</fullName>
    </submittedName>
</protein>
<reference evidence="3 4" key="1">
    <citation type="submission" date="2021-03" db="EMBL/GenBank/DDBJ databases">
        <title>Sequencing the genomes of 1000 actinobacteria strains.</title>
        <authorList>
            <person name="Klenk H.-P."/>
        </authorList>
    </citation>
    <scope>NUCLEOTIDE SEQUENCE [LARGE SCALE GENOMIC DNA]</scope>
    <source>
        <strain evidence="3 4">DSM 46670</strain>
    </source>
</reference>
<dbReference type="Gene3D" id="3.30.1370.60">
    <property type="entry name" value="Hypothetical oxidoreductase yiak, domain 2"/>
    <property type="match status" value="1"/>
</dbReference>
<evidence type="ECO:0000256" key="1">
    <source>
        <dbReference type="ARBA" id="ARBA00006056"/>
    </source>
</evidence>
<dbReference type="Gene3D" id="1.10.1530.10">
    <property type="match status" value="1"/>
</dbReference>
<dbReference type="SUPFAM" id="SSF89733">
    <property type="entry name" value="L-sulfolactate dehydrogenase-like"/>
    <property type="match status" value="1"/>
</dbReference>
<keyword evidence="4" id="KW-1185">Reference proteome</keyword>
<keyword evidence="2" id="KW-0560">Oxidoreductase</keyword>
<dbReference type="Pfam" id="PF02615">
    <property type="entry name" value="Ldh_2"/>
    <property type="match status" value="1"/>
</dbReference>
<name>A0ABS4TTA7_9PSEU</name>
<dbReference type="RefSeq" id="WP_307855431.1">
    <property type="nucleotide sequence ID" value="NZ_JAGINW010000001.1"/>
</dbReference>
<comment type="similarity">
    <text evidence="1">Belongs to the LDH2/MDH2 oxidoreductase family.</text>
</comment>
<organism evidence="3 4">
    <name type="scientific">Kibdelosporangium banguiense</name>
    <dbReference type="NCBI Taxonomy" id="1365924"/>
    <lineage>
        <taxon>Bacteria</taxon>
        <taxon>Bacillati</taxon>
        <taxon>Actinomycetota</taxon>
        <taxon>Actinomycetes</taxon>
        <taxon>Pseudonocardiales</taxon>
        <taxon>Pseudonocardiaceae</taxon>
        <taxon>Kibdelosporangium</taxon>
    </lineage>
</organism>
<dbReference type="InterPro" id="IPR043144">
    <property type="entry name" value="Mal/L-sulf/L-lact_DH-like_ah"/>
</dbReference>
<dbReference type="PANTHER" id="PTHR11091">
    <property type="entry name" value="OXIDOREDUCTASE-RELATED"/>
    <property type="match status" value="1"/>
</dbReference>
<sequence length="375" mass="39391">MTDLTDSQTTVRMEYKELVEFTATVFADRGVPADRAYIAAEALCYGDLTGMSSHGTANLTRLYLPAIDEGRIDPAATPQPLADTGAAVVLDGKRALGLWSATDALDLAASRARDTGIAMVSVRDATHFGCAGYHTGRLARRHFVALLASNCGRQRIARAPGGRPAVLGTNPLSLASPAGRHHPYVLDMSTTVVPTGRIRAAERAGEPIPEGWLEDADGRPVTDPGAFDRGEAYLRWLGGDPATGAFKGYGLGLLVEVLAALVPGAGLGPEPVALAGDGGPTGRDDNIGFVALVIAPGALRPVGDFLDQADGLFTTLLDCPPQAPDRPVSYPGWHEAEQAARTTEQGVSLPIERYRELRDLAAQRGLDLPRTGGAQ</sequence>
<evidence type="ECO:0000256" key="2">
    <source>
        <dbReference type="ARBA" id="ARBA00023002"/>
    </source>
</evidence>
<comment type="caution">
    <text evidence="3">The sequence shown here is derived from an EMBL/GenBank/DDBJ whole genome shotgun (WGS) entry which is preliminary data.</text>
</comment>
<evidence type="ECO:0000313" key="3">
    <source>
        <dbReference type="EMBL" id="MBP2327161.1"/>
    </source>
</evidence>
<evidence type="ECO:0000313" key="4">
    <source>
        <dbReference type="Proteomes" id="UP001519332"/>
    </source>
</evidence>
<dbReference type="EMBL" id="JAGINW010000001">
    <property type="protein sequence ID" value="MBP2327161.1"/>
    <property type="molecule type" value="Genomic_DNA"/>
</dbReference>
<dbReference type="InterPro" id="IPR003767">
    <property type="entry name" value="Malate/L-lactate_DH-like"/>
</dbReference>